<dbReference type="Pfam" id="PF21020">
    <property type="entry name" value="Spectrin_4"/>
    <property type="match status" value="1"/>
</dbReference>
<dbReference type="GO" id="GO:0030056">
    <property type="term" value="C:hemidesmosome"/>
    <property type="evidence" value="ECO:0007669"/>
    <property type="project" value="TreeGrafter"/>
</dbReference>
<feature type="region of interest" description="Disordered" evidence="10">
    <location>
        <begin position="1899"/>
        <end position="1920"/>
    </location>
</feature>
<dbReference type="Pfam" id="PF00307">
    <property type="entry name" value="CH"/>
    <property type="match status" value="2"/>
</dbReference>
<feature type="domain" description="SH3" evidence="11">
    <location>
        <begin position="798"/>
        <end position="855"/>
    </location>
</feature>
<feature type="compositionally biased region" description="Basic and acidic residues" evidence="10">
    <location>
        <begin position="2819"/>
        <end position="2838"/>
    </location>
</feature>
<dbReference type="InterPro" id="IPR001589">
    <property type="entry name" value="Actinin_actin-bd_CS"/>
</dbReference>
<reference evidence="13" key="1">
    <citation type="journal article" date="2016" name="Ticks Tick Borne Dis.">
        <title>De novo assembly and annotation of the salivary gland transcriptome of Rhipicephalus appendiculatus male and female ticks during blood feeding.</title>
        <authorList>
            <person name="de Castro M.H."/>
            <person name="de Klerk D."/>
            <person name="Pienaar R."/>
            <person name="Latif A.A."/>
            <person name="Rees D.J."/>
            <person name="Mans B.J."/>
        </authorList>
    </citation>
    <scope>NUCLEOTIDE SEQUENCE</scope>
    <source>
        <tissue evidence="13">Salivary glands</tissue>
    </source>
</reference>
<feature type="compositionally biased region" description="Basic and acidic residues" evidence="10">
    <location>
        <begin position="2981"/>
        <end position="2997"/>
    </location>
</feature>
<feature type="compositionally biased region" description="Basic and acidic residues" evidence="10">
    <location>
        <begin position="2475"/>
        <end position="2513"/>
    </location>
</feature>
<dbReference type="PROSITE" id="PS00019">
    <property type="entry name" value="ACTININ_1"/>
    <property type="match status" value="1"/>
</dbReference>
<dbReference type="GO" id="GO:0042060">
    <property type="term" value="P:wound healing"/>
    <property type="evidence" value="ECO:0007669"/>
    <property type="project" value="TreeGrafter"/>
</dbReference>
<dbReference type="GO" id="GO:0045104">
    <property type="term" value="P:intermediate filament cytoskeleton organization"/>
    <property type="evidence" value="ECO:0007669"/>
    <property type="project" value="InterPro"/>
</dbReference>
<feature type="compositionally biased region" description="Polar residues" evidence="10">
    <location>
        <begin position="2176"/>
        <end position="2187"/>
    </location>
</feature>
<feature type="compositionally biased region" description="Basic and acidic residues" evidence="10">
    <location>
        <begin position="3179"/>
        <end position="3193"/>
    </location>
</feature>
<keyword evidence="7" id="KW-0009">Actin-binding</keyword>
<feature type="compositionally biased region" description="Basic and acidic residues" evidence="10">
    <location>
        <begin position="2847"/>
        <end position="2856"/>
    </location>
</feature>
<evidence type="ECO:0000259" key="12">
    <source>
        <dbReference type="PROSITE" id="PS50021"/>
    </source>
</evidence>
<dbReference type="SUPFAM" id="SSF47576">
    <property type="entry name" value="Calponin-homology domain, CH-domain"/>
    <property type="match status" value="1"/>
</dbReference>
<evidence type="ECO:0000256" key="5">
    <source>
        <dbReference type="ARBA" id="ARBA00022701"/>
    </source>
</evidence>
<dbReference type="GO" id="GO:0003779">
    <property type="term" value="F:actin binding"/>
    <property type="evidence" value="ECO:0007669"/>
    <property type="project" value="UniProtKB-KW"/>
</dbReference>
<dbReference type="InterPro" id="IPR043197">
    <property type="entry name" value="Plakin"/>
</dbReference>
<evidence type="ECO:0000256" key="8">
    <source>
        <dbReference type="PROSITE-ProRule" id="PRU00192"/>
    </source>
</evidence>
<dbReference type="GO" id="GO:0005874">
    <property type="term" value="C:microtubule"/>
    <property type="evidence" value="ECO:0007669"/>
    <property type="project" value="UniProtKB-KW"/>
</dbReference>
<feature type="domain" description="Calponin-homology (CH)" evidence="12">
    <location>
        <begin position="145"/>
        <end position="250"/>
    </location>
</feature>
<feature type="compositionally biased region" description="Basic and acidic residues" evidence="10">
    <location>
        <begin position="2430"/>
        <end position="2452"/>
    </location>
</feature>
<evidence type="ECO:0000259" key="11">
    <source>
        <dbReference type="PROSITE" id="PS50002"/>
    </source>
</evidence>
<feature type="compositionally biased region" description="Basic and acidic residues" evidence="10">
    <location>
        <begin position="2678"/>
        <end position="2707"/>
    </location>
</feature>
<keyword evidence="4" id="KW-0597">Phosphoprotein</keyword>
<dbReference type="SMART" id="SM00033">
    <property type="entry name" value="CH"/>
    <property type="match status" value="2"/>
</dbReference>
<dbReference type="Gene3D" id="3.90.1290.10">
    <property type="entry name" value="Plakin repeat"/>
    <property type="match status" value="7"/>
</dbReference>
<feature type="compositionally biased region" description="Basic and acidic residues" evidence="10">
    <location>
        <begin position="2656"/>
        <end position="2669"/>
    </location>
</feature>
<feature type="region of interest" description="Disordered" evidence="10">
    <location>
        <begin position="3467"/>
        <end position="3495"/>
    </location>
</feature>
<dbReference type="PANTHER" id="PTHR23169:SF23">
    <property type="entry name" value="SHORT STOP, ISOFORM H"/>
    <property type="match status" value="1"/>
</dbReference>
<dbReference type="InterPro" id="IPR001101">
    <property type="entry name" value="Plectin_repeat"/>
</dbReference>
<feature type="region of interest" description="Disordered" evidence="10">
    <location>
        <begin position="1979"/>
        <end position="2030"/>
    </location>
</feature>
<dbReference type="PANTHER" id="PTHR23169">
    <property type="entry name" value="ENVOPLAKIN"/>
    <property type="match status" value="1"/>
</dbReference>
<sequence length="4319" mass="480669">MAGRASDCEDPNLQKYESSLYKFKDERDAIQKKTFTKWVNKHLIKANKRVDDLFVDLQDGHSLLSLLEVLSGETLPREKGRMRFHMLQNVQTALTFLRYRKVKLVNIRAEDIVDGNPKLTLGLIWTIILHFQISDITFTQNNENLTAKDALLRWAQRTTDRYPGVKVRDFTSSWRDGLAFNAIIHRNRPDLVDFRSCRTRTVRENLEVAFSVAERELGVTRLLDPEDVDTPQPDEKSLITYISSLYDVFPEPASHHPFAEDEKLRKAEEYRDLSSSLHTWLRTSTTLLQSRSFPPTLSEVKQLQTENARFRQEEVPPRLQDKQRLTKLWRDEVHSLVREQRLHVDAELTPDNLEASWQRMLTAHADRERALKDEAVRLEKLQRLAEKVHREAKNCDARLDDVERRISDEEPRLGRLHPADAKRVCDQVDRDLRHIEDTLKALFRDVQLLFDGRYHRASELHKLVQKLHQRWSDLRLAYQQRLLAPLSSKQYKLEERKVTKQRQVISESRLVETHEYLKFLQSCLDWVQEKLRQLETVEWGCEVPAVQAALERHQADHRLIDQFQKNVDMCISRQGHFEEGSEERAQYQKQLAQLERGFSELLVLSNKRLSDLDALLEFAQSAAAEMRWLQERQQPEVMRDWSSPTLNLVDLEQHQGTLTAEVEARESTFNATLDLGSSLVRQQHPAARAIEAQLSALQAQWAWLLELLRALEAHLRHAAHYHQFFKEARECEQWMQRGEERLNTTFSRPSFSLEEGERLLQQMQELREDLARYAGIVNALLERSRQVLPLKQRRAPLPRPLRVTAVCSYSQLNMTVARGEQCWLHDNTQRDRWKVANAKGHEGQVPGVCFMIPPPNPEAIELAESLKRKYDLVVKLWTKKQHKLRLNMIFATIKIVKAWDLKTFRAMEPSQRESIIRALNEDAEKLLAEGDPTDPDMRRLREEIRLCNKLFEDLMAKLREEEAEKSPESPSRRFADLSARLEKLLQEKERTLNSRTQAHIPRDVDSLDALVVQHKEFEEGLQDLEPQVAEMRVAFKQMTKKTPTTQDRHDGVVRLWDRIWNLSHLYVERLKAVEIANHGLSEATTFVSSVEEQLAAQGPMPEEQTALRQVHEDLVALQLELQQQQPQLDRLAEDVASVRKVTERSRPNAYSHPDVRKLEDDLRKVVRRWDNAANQLAERLRSCEAASELLRAYRNKMDEERNWASQATVRVNAVKTARPSVDRQQALDLYTEVSGRRPRIEEVNVLGGRFTREAQIYGLRLQRFAEGLEQDHPSLDGSLAAKRRRLETTDGSGAVAAEVNELNARYLALAEDLAKALDQQCTAVLTETSAVKTLTKTREFKTFTETSAPRTFAEAGAPRTSPAEEAATDEVSLPDVVRSGALRIDRWLFVDIATGQEYSLDEAVAKGLLDSRLKAALLEPCGIRDASGTELSLRAAIDKRLYDPERATLLSPKSGRPITVEEAIQLGIIKREKVVYLLRLRLIRITELSLAEARDRGLVNLVTGFVNDPNTGIPVPLDEAFAKGWLVRERVEDSEGMTLSYALDTGLVDDATGKLRDQHSGDQYTLREALAQGLLSADTAEVADTREGTLVTLPRALRDGLLLDTGRYVNPATKEQHTLSEARKRLLLNPPLTLKDAHDRGLLDEDGQVKNPWTGTWMTLLEAISIGLLDPYVKCIVHPRTQEALSLSEALAQGVVTPDGRFVNLATREVLTLSQAVRLGFVTSVCQKTIFNVSAFQDPTSGESLSFNDAVAQGLLNPKTGVFTCKDTGREIPFEKLVEEQVMQPQIFEMFCRKIGLKDDTGRELTLSEAVFEGLIDPNTGQIRDRKTKLPIPLKEALAKGVITPEGAALLRGLLRITVSTATVTKTITRYVTVSSHGSQDAPLTAEDQTLQDAVQSGLLSPDTEWPTDIGDLGKRTPVTPEPIRRTEAHLVYDDTEDITGEGSVLHSSRRVVDKHLETFGEYGDIADQVDQLLKDVPQEPTVTDSGLPRTKPRGSPPKEATDKDFSRPPKERKVPISHAPPLTADEEESIHTVTYHVTSRHEFFEKSHVVHDMHTGTLEERSDEVTRGIFDHDTDQPKRPDTLAKPDKDAGDTKDRMPTDTGGKRPGDTSPVRTRSPTKTPDKDTEHPTGDKKRSTQLGKPSMPEPAAGKPVLKTLRDKHGDVSEHKSVEDVRVSVTQTSTRSVDISPTKEPEQVKRTQPSPPAVSPKGKKSLPLGQTPSEGSPVATKEPFTKHVLSENVTENKESVLIEEMLEEVLEESRMRDGRDDLPGVRLNGGPEMRQPEALKSSPPKQKSPPVPKSKVSPSKSTQEIQDVSPRKSMPETVERRDISPSKQKESLIPHSKTPTKGKSPAAETVPERDASTVKKAPSSPERRDVSPPKKTIGAPDIKDVTRTEVVLTVEDRSLSKLRQAEPVSPKGAVSQLPKVAETPDDKDVFPSKIKPDALDRKDVSPVQGTTETPSRRGKPTSGQEAPKSRETSPSKQKEPSDYGKKDLSPTRKVPRLPDEKDMPSLRKGARTPADGDTTPQKIMHGQMQRDERDVSLLEGVTTTMEVRETSLPERMPGTVEAREGSPLRKVPDEPEGRDMSPRRKAPTSPSKKDVSLPERSGKPKERDVSPPKQVSKLPEKRDASPSKESPRFPGGREVSPLKGRPGSPEEKEKLQLRDVSESPTGKEVTTPEKMFDVPSKEVRPLEKAPETQRGRDVSPLKQSPESPHSDVSLPKRVPGAREVSPLKKTPGAPEGRDVSPAKQEPGLTKQRDGSPSKSIPATPEGRVGAPLQKAPEKPEAKDTSPSKHVPGIPEKRDVSPPKRRPGSVSPEKRDTSPPKTTPEAKEDKAAFPPGEAPRTPEEREVSTVRRTPGMPEDRDVPLPKRISASPERRDVSPTKRTPVVPEDARREGSPLTKAPEMPEGRPMSPSEREPGKLEGRDLSPLRTVPGSLKGRDASPPKKVPGRDVSPVKKVPGTPEGRLSPSKKVPGSPEKKDVSPSRKMPETAEHTTLGTVPYAEENKNGILQEHGLPEQMESFDVSVTSKVSETFETRVLFPGKQMAPDMPEGRDVSPSRKAPGQRGMSPPKELAGTLKSRDVSPLEKTPGKSEDKDIAPERKSPTLLKSRDSSPPKKAPGVPGVRGTSPSKQKAPETQELRDVSPAERARETPERKHASPEKKRPEMPEQQDIYAEKAPETPKSKDVKPFVQQNVPETPDSAGTYPSGQKVPEEPGRRHASPPRKVPETLQKKDEPTPEKVLRKPETRDVSPPKRKPSEAPKGRDASPSRKVQSKPKSREASPSKQMAPETVKSTETLPPKEPICEVTESRQHKFEVEVLDIPPGGWYLKDAIEQGLFDAKEGLFLIPGTDRLVSLEETLKMQILNSDSATVHEPGSKRTLTLTRALEKNLLSATGHYRDAKTKQTWTMEEAIKRKVVILLQRPDSAAPGHGPARSIHVTRVVGQPDIVEVKARELEASKQDFPKFSELEQEEPSADSKGPQYRTPGPASTVASILKGSADNEEVIIREASTRKEIKLKDAVGKGVIDLGKDTYTDKNTGRSWKIEEAIKTGMLAIVGAPLLLGAKAIGALRESATDEVVHATATSSEPIRTTHEITKVVRHTSLLIRDATTGQEVPLEEAVALGLISEDSARELQDGAKTTTEQSVHTTTTVLVTDPVTGETMTLAEALEQGCLDSETAAKLQRGNVTGVVTSVQTCLEGSGKGSTVAYQELLSAPREVTSKHVEEARYAVPRFEVTLGRATSSQQPTLQKVRRLVVSPKEAQSRGIADKGLVLEPQQGHWLPQSEAEAAGLLDARTGDVLVPVGRPLSLPELVEQGLVEPVSQRIVHPETGALLTMEEAVLCDIANPMSRVPGPESPLTLEEALASRVVDKESGSLTVAPGSSVTLVDAVSRLKVFDKLDTPKSVIPIPMLAPTFPVALRRGYVNVTEGTYTHPVTKETMTLEQAIKDGLLLPTPSIPTQDSLHVCEAVNQGLIDQTAFTMRNPLTGQDVSIDDAMDSGLLQLVPFDKTKFTSYSDVEHSIRYIAPVLYRTTVIRGTTIIIRPGYTMPEPGRVQNVDTGEVFSLDEAKELGIVQIQESVGKPTLLEAVQQGMVDLERGLYIADGASLPISEAFSSNLIARDSTGSLHPGKYTLIQLFELYYDDDMHLFWVPNSSQPLSLDEVTKAGYLDLSTVLLDIDEGRIFTVQDGISSGYIDTETEKLRRHGREPMLIWEAIRSGFLVAIDAPLLPMLPRRFGRVTDDEAEDIKVRISPSKQHSPQTQPGQVGAGGSIPTEESSVPKRPARKMRSESPGSKRTATSSPSPSKEVAPKSP</sequence>
<dbReference type="Gene3D" id="3.30.160.780">
    <property type="match status" value="1"/>
</dbReference>
<dbReference type="InterPro" id="IPR035915">
    <property type="entry name" value="Plakin_repeat_sf"/>
</dbReference>
<evidence type="ECO:0000256" key="3">
    <source>
        <dbReference type="ARBA" id="ARBA00022490"/>
    </source>
</evidence>
<feature type="domain" description="Calponin-homology (CH)" evidence="12">
    <location>
        <begin position="29"/>
        <end position="132"/>
    </location>
</feature>
<feature type="region of interest" description="Disordered" evidence="10">
    <location>
        <begin position="4255"/>
        <end position="4319"/>
    </location>
</feature>
<dbReference type="SUPFAM" id="SSF75399">
    <property type="entry name" value="Plakin repeat"/>
    <property type="match status" value="8"/>
</dbReference>
<feature type="compositionally biased region" description="Polar residues" evidence="10">
    <location>
        <begin position="4297"/>
        <end position="4310"/>
    </location>
</feature>
<dbReference type="CDD" id="cd21189">
    <property type="entry name" value="CH_PLEC-like_rpt2"/>
    <property type="match status" value="1"/>
</dbReference>
<keyword evidence="9" id="KW-0175">Coiled coil</keyword>
<evidence type="ECO:0000256" key="4">
    <source>
        <dbReference type="ARBA" id="ARBA00022553"/>
    </source>
</evidence>
<feature type="compositionally biased region" description="Basic and acidic residues" evidence="10">
    <location>
        <begin position="2317"/>
        <end position="2340"/>
    </location>
</feature>
<feature type="coiled-coil region" evidence="9">
    <location>
        <begin position="937"/>
        <end position="994"/>
    </location>
</feature>
<dbReference type="PROSITE" id="PS50021">
    <property type="entry name" value="CH"/>
    <property type="match status" value="2"/>
</dbReference>
<dbReference type="InterPro" id="IPR036872">
    <property type="entry name" value="CH_dom_sf"/>
</dbReference>
<dbReference type="Pfam" id="PF21019">
    <property type="entry name" value="Spectrin_3"/>
    <property type="match status" value="1"/>
</dbReference>
<feature type="region of interest" description="Disordered" evidence="10">
    <location>
        <begin position="2071"/>
        <end position="3308"/>
    </location>
</feature>
<feature type="compositionally biased region" description="Basic and acidic residues" evidence="10">
    <location>
        <begin position="2626"/>
        <end position="2639"/>
    </location>
</feature>
<evidence type="ECO:0000313" key="13">
    <source>
        <dbReference type="EMBL" id="JAP86915.1"/>
    </source>
</evidence>
<dbReference type="InterPro" id="IPR002017">
    <property type="entry name" value="Spectrin_repeat"/>
</dbReference>
<dbReference type="InterPro" id="IPR049538">
    <property type="entry name" value="PCN-like_spectrin-like_rpt"/>
</dbReference>
<accession>A0A131Z7W7</accession>
<dbReference type="GO" id="GO:0031122">
    <property type="term" value="P:cytoplasmic microtubule organization"/>
    <property type="evidence" value="ECO:0007669"/>
    <property type="project" value="TreeGrafter"/>
</dbReference>
<evidence type="ECO:0000256" key="1">
    <source>
        <dbReference type="ARBA" id="ARBA00004496"/>
    </source>
</evidence>
<evidence type="ECO:0000256" key="7">
    <source>
        <dbReference type="ARBA" id="ARBA00023203"/>
    </source>
</evidence>
<feature type="compositionally biased region" description="Basic and acidic residues" evidence="10">
    <location>
        <begin position="2919"/>
        <end position="2932"/>
    </location>
</feature>
<feature type="compositionally biased region" description="Basic and acidic residues" evidence="10">
    <location>
        <begin position="2599"/>
        <end position="2618"/>
    </location>
</feature>
<dbReference type="CDD" id="cd00176">
    <property type="entry name" value="SPEC"/>
    <property type="match status" value="4"/>
</dbReference>
<feature type="compositionally biased region" description="Basic and acidic residues" evidence="10">
    <location>
        <begin position="2000"/>
        <end position="2015"/>
    </location>
</feature>
<evidence type="ECO:0000256" key="2">
    <source>
        <dbReference type="ARBA" id="ARBA00022443"/>
    </source>
</evidence>
<dbReference type="Pfam" id="PF00681">
    <property type="entry name" value="Plectin"/>
    <property type="match status" value="1"/>
</dbReference>
<dbReference type="PROSITE" id="PS50002">
    <property type="entry name" value="SH3"/>
    <property type="match status" value="1"/>
</dbReference>
<dbReference type="FunFam" id="1.10.418.10:FF:000022">
    <property type="entry name" value="Short stop, isoform K"/>
    <property type="match status" value="1"/>
</dbReference>
<feature type="compositionally biased region" description="Basic and acidic residues" evidence="10">
    <location>
        <begin position="3138"/>
        <end position="3172"/>
    </location>
</feature>
<dbReference type="Gene3D" id="1.20.58.60">
    <property type="match status" value="4"/>
</dbReference>
<feature type="compositionally biased region" description="Basic and acidic residues" evidence="10">
    <location>
        <begin position="2231"/>
        <end position="2248"/>
    </location>
</feature>
<feature type="compositionally biased region" description="Polar residues" evidence="10">
    <location>
        <begin position="3029"/>
        <end position="3038"/>
    </location>
</feature>
<dbReference type="GO" id="GO:0016020">
    <property type="term" value="C:membrane"/>
    <property type="evidence" value="ECO:0007669"/>
    <property type="project" value="TreeGrafter"/>
</dbReference>
<dbReference type="CDD" id="cd21188">
    <property type="entry name" value="CH_PLEC-like_rpt1"/>
    <property type="match status" value="1"/>
</dbReference>
<dbReference type="GO" id="GO:0005198">
    <property type="term" value="F:structural molecule activity"/>
    <property type="evidence" value="ECO:0007669"/>
    <property type="project" value="TreeGrafter"/>
</dbReference>
<keyword evidence="2 8" id="KW-0728">SH3 domain</keyword>
<dbReference type="Pfam" id="PF17902">
    <property type="entry name" value="SH3_10"/>
    <property type="match status" value="1"/>
</dbReference>
<evidence type="ECO:0000256" key="10">
    <source>
        <dbReference type="SAM" id="MobiDB-lite"/>
    </source>
</evidence>
<dbReference type="FunFam" id="1.20.58.60:FF:000053">
    <property type="entry name" value="Short stop, isoform K"/>
    <property type="match status" value="1"/>
</dbReference>
<evidence type="ECO:0000256" key="9">
    <source>
        <dbReference type="SAM" id="Coils"/>
    </source>
</evidence>
<comment type="subcellular location">
    <subcellularLocation>
        <location evidence="1">Cytoplasm</location>
    </subcellularLocation>
</comment>
<dbReference type="EMBL" id="GEDV01001642">
    <property type="protein sequence ID" value="JAP86915.1"/>
    <property type="molecule type" value="Transcribed_RNA"/>
</dbReference>
<dbReference type="FunFam" id="1.10.418.10:FF:000048">
    <property type="entry name" value="Short stop, isoform B"/>
    <property type="match status" value="1"/>
</dbReference>
<dbReference type="SMART" id="SM00150">
    <property type="entry name" value="SPEC"/>
    <property type="match status" value="8"/>
</dbReference>
<feature type="compositionally biased region" description="Basic and acidic residues" evidence="10">
    <location>
        <begin position="2569"/>
        <end position="2590"/>
    </location>
</feature>
<keyword evidence="5" id="KW-0493">Microtubule</keyword>
<feature type="compositionally biased region" description="Basic and acidic residues" evidence="10">
    <location>
        <begin position="2259"/>
        <end position="2271"/>
    </location>
</feature>
<dbReference type="SMART" id="SM00250">
    <property type="entry name" value="PLEC"/>
    <property type="match status" value="16"/>
</dbReference>
<dbReference type="InterPro" id="IPR041615">
    <property type="entry name" value="Desmoplakin_SH3"/>
</dbReference>
<feature type="compositionally biased region" description="Basic and acidic residues" evidence="10">
    <location>
        <begin position="2156"/>
        <end position="2174"/>
    </location>
</feature>
<name>A0A131Z7W7_RHIAP</name>
<dbReference type="GO" id="GO:0005737">
    <property type="term" value="C:cytoplasm"/>
    <property type="evidence" value="ECO:0007669"/>
    <property type="project" value="UniProtKB-SubCell"/>
</dbReference>
<dbReference type="InterPro" id="IPR018159">
    <property type="entry name" value="Spectrin/alpha-actinin"/>
</dbReference>
<feature type="compositionally biased region" description="Basic and acidic residues" evidence="10">
    <location>
        <begin position="3083"/>
        <end position="3119"/>
    </location>
</feature>
<feature type="coiled-coil region" evidence="9">
    <location>
        <begin position="753"/>
        <end position="783"/>
    </location>
</feature>
<dbReference type="Gene3D" id="1.20.58.1060">
    <property type="match status" value="1"/>
</dbReference>
<dbReference type="PROSITE" id="PS00020">
    <property type="entry name" value="ACTININ_2"/>
    <property type="match status" value="1"/>
</dbReference>
<feature type="compositionally biased region" description="Basic and acidic residues" evidence="10">
    <location>
        <begin position="2783"/>
        <end position="2794"/>
    </location>
</feature>
<feature type="coiled-coil region" evidence="9">
    <location>
        <begin position="371"/>
        <end position="405"/>
    </location>
</feature>
<protein>
    <submittedName>
        <fullName evidence="13">Short stop</fullName>
    </submittedName>
</protein>
<feature type="compositionally biased region" description="Basic and acidic residues" evidence="10">
    <location>
        <begin position="3230"/>
        <end position="3273"/>
    </location>
</feature>
<dbReference type="GO" id="GO:0005882">
    <property type="term" value="C:intermediate filament"/>
    <property type="evidence" value="ECO:0007669"/>
    <property type="project" value="TreeGrafter"/>
</dbReference>
<dbReference type="InterPro" id="IPR001715">
    <property type="entry name" value="CH_dom"/>
</dbReference>
<feature type="compositionally biased region" description="Basic and acidic residues" evidence="10">
    <location>
        <begin position="2121"/>
        <end position="2135"/>
    </location>
</feature>
<evidence type="ECO:0000256" key="6">
    <source>
        <dbReference type="ARBA" id="ARBA00022737"/>
    </source>
</evidence>
<feature type="non-terminal residue" evidence="13">
    <location>
        <position position="4319"/>
    </location>
</feature>
<dbReference type="Pfam" id="PF00435">
    <property type="entry name" value="Spectrin"/>
    <property type="match status" value="1"/>
</dbReference>
<keyword evidence="3" id="KW-0963">Cytoplasm</keyword>
<feature type="compositionally biased region" description="Basic and acidic residues" evidence="10">
    <location>
        <begin position="2071"/>
        <end position="2108"/>
    </location>
</feature>
<dbReference type="InterPro" id="IPR001452">
    <property type="entry name" value="SH3_domain"/>
</dbReference>
<proteinExistence type="predicted"/>
<dbReference type="Gene3D" id="1.10.418.10">
    <property type="entry name" value="Calponin-like domain"/>
    <property type="match status" value="2"/>
</dbReference>
<keyword evidence="6" id="KW-0677">Repeat</keyword>
<feature type="compositionally biased region" description="Polar residues" evidence="10">
    <location>
        <begin position="4259"/>
        <end position="4270"/>
    </location>
</feature>
<organism evidence="13">
    <name type="scientific">Rhipicephalus appendiculatus</name>
    <name type="common">Brown ear tick</name>
    <dbReference type="NCBI Taxonomy" id="34631"/>
    <lineage>
        <taxon>Eukaryota</taxon>
        <taxon>Metazoa</taxon>
        <taxon>Ecdysozoa</taxon>
        <taxon>Arthropoda</taxon>
        <taxon>Chelicerata</taxon>
        <taxon>Arachnida</taxon>
        <taxon>Acari</taxon>
        <taxon>Parasitiformes</taxon>
        <taxon>Ixodida</taxon>
        <taxon>Ixodoidea</taxon>
        <taxon>Ixodidae</taxon>
        <taxon>Rhipicephalinae</taxon>
        <taxon>Rhipicephalus</taxon>
        <taxon>Rhipicephalus</taxon>
    </lineage>
</organism>
<dbReference type="SUPFAM" id="SSF46966">
    <property type="entry name" value="Spectrin repeat"/>
    <property type="match status" value="7"/>
</dbReference>
<dbReference type="Gene3D" id="2.30.30.40">
    <property type="entry name" value="SH3 Domains"/>
    <property type="match status" value="1"/>
</dbReference>